<dbReference type="Proteomes" id="UP000679247">
    <property type="component" value="Chromosome"/>
</dbReference>
<reference evidence="1 2" key="1">
    <citation type="submission" date="2021-03" db="EMBL/GenBank/DDBJ databases">
        <title>The first data on the complete genome of the tetrodotoxin-producing bacterium.</title>
        <authorList>
            <person name="Melnikova D.I."/>
            <person name="Nijland R."/>
            <person name="Magarlamov T.Y."/>
        </authorList>
    </citation>
    <scope>NUCLEOTIDE SEQUENCE [LARGE SCALE GENOMIC DNA]</scope>
    <source>
        <strain evidence="1 2">1839</strain>
    </source>
</reference>
<organism evidence="1 2">
    <name type="scientific">Cytobacillus gottheilii</name>
    <dbReference type="NCBI Taxonomy" id="859144"/>
    <lineage>
        <taxon>Bacteria</taxon>
        <taxon>Bacillati</taxon>
        <taxon>Bacillota</taxon>
        <taxon>Bacilli</taxon>
        <taxon>Bacillales</taxon>
        <taxon>Bacillaceae</taxon>
        <taxon>Cytobacillus</taxon>
    </lineage>
</organism>
<evidence type="ECO:0000313" key="1">
    <source>
        <dbReference type="EMBL" id="QVY62967.1"/>
    </source>
</evidence>
<proteinExistence type="predicted"/>
<name>A0ABX8FG39_9BACI</name>
<keyword evidence="2" id="KW-1185">Reference proteome</keyword>
<dbReference type="EMBL" id="CP071709">
    <property type="protein sequence ID" value="QVY62967.1"/>
    <property type="molecule type" value="Genomic_DNA"/>
</dbReference>
<protein>
    <submittedName>
        <fullName evidence="1">ImmA/IrrE family metallo-endopeptidase</fullName>
    </submittedName>
</protein>
<accession>A0ABX8FG39</accession>
<gene>
    <name evidence="1" type="ORF">J1899_07970</name>
</gene>
<dbReference type="RefSeq" id="WP_214478331.1">
    <property type="nucleotide sequence ID" value="NZ_CP071709.1"/>
</dbReference>
<sequence length="100" mass="11361">MIPTKVRIGSVDYFVTEHAGLHDNGHELLGHVLYDCTAIKLEEHMPVQRKVGVLIHEIVHAVFHEAGYTEQDEDMVTRLGNVLHGVLRDNDFEYVRKAGE</sequence>
<evidence type="ECO:0000313" key="2">
    <source>
        <dbReference type="Proteomes" id="UP000679247"/>
    </source>
</evidence>